<dbReference type="Proteomes" id="UP001610334">
    <property type="component" value="Unassembled WGS sequence"/>
</dbReference>
<reference evidence="2 3" key="1">
    <citation type="submission" date="2024-07" db="EMBL/GenBank/DDBJ databases">
        <title>Section-level genome sequencing and comparative genomics of Aspergillus sections Usti and Cavernicolus.</title>
        <authorList>
            <consortium name="Lawrence Berkeley National Laboratory"/>
            <person name="Nybo J.L."/>
            <person name="Vesth T.C."/>
            <person name="Theobald S."/>
            <person name="Frisvad J.C."/>
            <person name="Larsen T.O."/>
            <person name="Kjaerboelling I."/>
            <person name="Rothschild-Mancinelli K."/>
            <person name="Lyhne E.K."/>
            <person name="Kogle M.E."/>
            <person name="Barry K."/>
            <person name="Clum A."/>
            <person name="Na H."/>
            <person name="Ledsgaard L."/>
            <person name="Lin J."/>
            <person name="Lipzen A."/>
            <person name="Kuo A."/>
            <person name="Riley R."/>
            <person name="Mondo S."/>
            <person name="Labutti K."/>
            <person name="Haridas S."/>
            <person name="Pangalinan J."/>
            <person name="Salamov A.A."/>
            <person name="Simmons B.A."/>
            <person name="Magnuson J.K."/>
            <person name="Chen J."/>
            <person name="Drula E."/>
            <person name="Henrissat B."/>
            <person name="Wiebenga A."/>
            <person name="Lubbers R.J."/>
            <person name="Gomes A.C."/>
            <person name="Makela M.R."/>
            <person name="Stajich J."/>
            <person name="Grigoriev I.V."/>
            <person name="Mortensen U.H."/>
            <person name="De Vries R.P."/>
            <person name="Baker S.E."/>
            <person name="Andersen M.R."/>
        </authorList>
    </citation>
    <scope>NUCLEOTIDE SEQUENCE [LARGE SCALE GENOMIC DNA]</scope>
    <source>
        <strain evidence="2 3">CBS 588.65</strain>
    </source>
</reference>
<proteinExistence type="predicted"/>
<keyword evidence="1" id="KW-0812">Transmembrane</keyword>
<organism evidence="2 3">
    <name type="scientific">Aspergillus granulosus</name>
    <dbReference type="NCBI Taxonomy" id="176169"/>
    <lineage>
        <taxon>Eukaryota</taxon>
        <taxon>Fungi</taxon>
        <taxon>Dikarya</taxon>
        <taxon>Ascomycota</taxon>
        <taxon>Pezizomycotina</taxon>
        <taxon>Eurotiomycetes</taxon>
        <taxon>Eurotiomycetidae</taxon>
        <taxon>Eurotiales</taxon>
        <taxon>Aspergillaceae</taxon>
        <taxon>Aspergillus</taxon>
        <taxon>Aspergillus subgen. Nidulantes</taxon>
    </lineage>
</organism>
<evidence type="ECO:0000313" key="2">
    <source>
        <dbReference type="EMBL" id="KAL2801630.1"/>
    </source>
</evidence>
<sequence length="89" mass="10072">MISVLIQWSGLIHPSINIFSYYLTQLVASMVLVSRRLSLTTWALLPQQQQHQLLAHLLTTLIIVTTHIPLRTVCYILSHGVYLTTSTPC</sequence>
<keyword evidence="1" id="KW-0472">Membrane</keyword>
<keyword evidence="3" id="KW-1185">Reference proteome</keyword>
<accession>A0ABR4GT45</accession>
<keyword evidence="1" id="KW-1133">Transmembrane helix</keyword>
<protein>
    <submittedName>
        <fullName evidence="2">Uncharacterized protein</fullName>
    </submittedName>
</protein>
<evidence type="ECO:0000256" key="1">
    <source>
        <dbReference type="SAM" id="Phobius"/>
    </source>
</evidence>
<dbReference type="EMBL" id="JBFXLT010000284">
    <property type="protein sequence ID" value="KAL2801630.1"/>
    <property type="molecule type" value="Genomic_DNA"/>
</dbReference>
<feature type="transmembrane region" description="Helical" evidence="1">
    <location>
        <begin position="53"/>
        <end position="78"/>
    </location>
</feature>
<comment type="caution">
    <text evidence="2">The sequence shown here is derived from an EMBL/GenBank/DDBJ whole genome shotgun (WGS) entry which is preliminary data.</text>
</comment>
<feature type="transmembrane region" description="Helical" evidence="1">
    <location>
        <begin position="12"/>
        <end position="33"/>
    </location>
</feature>
<evidence type="ECO:0000313" key="3">
    <source>
        <dbReference type="Proteomes" id="UP001610334"/>
    </source>
</evidence>
<gene>
    <name evidence="2" type="ORF">BJX63DRAFT_416908</name>
</gene>
<name>A0ABR4GT45_9EURO</name>